<sequence length="82" mass="9119">MCYTPYVMRELALSFGVYAYYMDPTQSKDEFIRSSINKLLSEKCFREEDMIGVVGGSFGPSAGATFMEICPAGLMIVPADNR</sequence>
<name>A0A645G871_9ZZZZ</name>
<gene>
    <name evidence="1" type="ORF">SDC9_170486</name>
</gene>
<accession>A0A645G871</accession>
<comment type="caution">
    <text evidence="1">The sequence shown here is derived from an EMBL/GenBank/DDBJ whole genome shotgun (WGS) entry which is preliminary data.</text>
</comment>
<dbReference type="EMBL" id="VSSQ01071505">
    <property type="protein sequence ID" value="MPN23101.1"/>
    <property type="molecule type" value="Genomic_DNA"/>
</dbReference>
<dbReference type="Gene3D" id="3.40.1380.20">
    <property type="entry name" value="Pyruvate kinase, C-terminal domain"/>
    <property type="match status" value="1"/>
</dbReference>
<proteinExistence type="predicted"/>
<organism evidence="1">
    <name type="scientific">bioreactor metagenome</name>
    <dbReference type="NCBI Taxonomy" id="1076179"/>
    <lineage>
        <taxon>unclassified sequences</taxon>
        <taxon>metagenomes</taxon>
        <taxon>ecological metagenomes</taxon>
    </lineage>
</organism>
<dbReference type="SUPFAM" id="SSF52935">
    <property type="entry name" value="PK C-terminal domain-like"/>
    <property type="match status" value="1"/>
</dbReference>
<dbReference type="AlphaFoldDB" id="A0A645G871"/>
<reference evidence="1" key="1">
    <citation type="submission" date="2019-08" db="EMBL/GenBank/DDBJ databases">
        <authorList>
            <person name="Kucharzyk K."/>
            <person name="Murdoch R.W."/>
            <person name="Higgins S."/>
            <person name="Loffler F."/>
        </authorList>
    </citation>
    <scope>NUCLEOTIDE SEQUENCE</scope>
</reference>
<protein>
    <submittedName>
        <fullName evidence="1">Uncharacterized protein</fullName>
    </submittedName>
</protein>
<dbReference type="InterPro" id="IPR036918">
    <property type="entry name" value="Pyrv_Knase_C_sf"/>
</dbReference>
<evidence type="ECO:0000313" key="1">
    <source>
        <dbReference type="EMBL" id="MPN23101.1"/>
    </source>
</evidence>